<dbReference type="InterPro" id="IPR050769">
    <property type="entry name" value="NAT_camello-type"/>
</dbReference>
<dbReference type="Proteomes" id="UP000284416">
    <property type="component" value="Unassembled WGS sequence"/>
</dbReference>
<reference evidence="3 4" key="1">
    <citation type="journal article" date="2017" name="Int. J. Syst. Evol. Microbiol.">
        <title>Bacillus notoginsengisoli sp. nov., a novel bacterium isolated from the rhizosphere of Panax notoginseng.</title>
        <authorList>
            <person name="Zhang M.Y."/>
            <person name="Cheng J."/>
            <person name="Cai Y."/>
            <person name="Zhang T.Y."/>
            <person name="Wu Y.Y."/>
            <person name="Manikprabhu D."/>
            <person name="Li W.J."/>
            <person name="Zhang Y.X."/>
        </authorList>
    </citation>
    <scope>NUCLEOTIDE SEQUENCE [LARGE SCALE GENOMIC DNA]</scope>
    <source>
        <strain evidence="3 4">JCM 30743</strain>
    </source>
</reference>
<dbReference type="Gene3D" id="3.40.630.30">
    <property type="match status" value="1"/>
</dbReference>
<dbReference type="InterPro" id="IPR016181">
    <property type="entry name" value="Acyl_CoA_acyltransferase"/>
</dbReference>
<dbReference type="EMBL" id="QWEG01000009">
    <property type="protein sequence ID" value="RHW38103.1"/>
    <property type="molecule type" value="Genomic_DNA"/>
</dbReference>
<comment type="caution">
    <text evidence="3">The sequence shown here is derived from an EMBL/GenBank/DDBJ whole genome shotgun (WGS) entry which is preliminary data.</text>
</comment>
<evidence type="ECO:0000259" key="2">
    <source>
        <dbReference type="PROSITE" id="PS51186"/>
    </source>
</evidence>
<keyword evidence="4" id="KW-1185">Reference proteome</keyword>
<dbReference type="CDD" id="cd04301">
    <property type="entry name" value="NAT_SF"/>
    <property type="match status" value="1"/>
</dbReference>
<dbReference type="Pfam" id="PF00583">
    <property type="entry name" value="Acetyltransf_1"/>
    <property type="match status" value="1"/>
</dbReference>
<gene>
    <name evidence="3" type="ORF">D1B31_15105</name>
</gene>
<dbReference type="AlphaFoldDB" id="A0A417YS23"/>
<dbReference type="PANTHER" id="PTHR13947">
    <property type="entry name" value="GNAT FAMILY N-ACETYLTRANSFERASE"/>
    <property type="match status" value="1"/>
</dbReference>
<organism evidence="3 4">
    <name type="scientific">Neobacillus notoginsengisoli</name>
    <dbReference type="NCBI Taxonomy" id="1578198"/>
    <lineage>
        <taxon>Bacteria</taxon>
        <taxon>Bacillati</taxon>
        <taxon>Bacillota</taxon>
        <taxon>Bacilli</taxon>
        <taxon>Bacillales</taxon>
        <taxon>Bacillaceae</taxon>
        <taxon>Neobacillus</taxon>
    </lineage>
</organism>
<dbReference type="GO" id="GO:0008080">
    <property type="term" value="F:N-acetyltransferase activity"/>
    <property type="evidence" value="ECO:0007669"/>
    <property type="project" value="InterPro"/>
</dbReference>
<evidence type="ECO:0000313" key="4">
    <source>
        <dbReference type="Proteomes" id="UP000284416"/>
    </source>
</evidence>
<accession>A0A417YS23</accession>
<keyword evidence="1 3" id="KW-0808">Transferase</keyword>
<feature type="domain" description="N-acetyltransferase" evidence="2">
    <location>
        <begin position="1"/>
        <end position="166"/>
    </location>
</feature>
<protein>
    <submittedName>
        <fullName evidence="3">GNAT family N-acetyltransferase</fullName>
    </submittedName>
</protein>
<dbReference type="InterPro" id="IPR000182">
    <property type="entry name" value="GNAT_dom"/>
</dbReference>
<dbReference type="PANTHER" id="PTHR13947:SF37">
    <property type="entry name" value="LD18367P"/>
    <property type="match status" value="1"/>
</dbReference>
<dbReference type="RefSeq" id="WP_118922002.1">
    <property type="nucleotide sequence ID" value="NZ_QWEG01000009.1"/>
</dbReference>
<dbReference type="PROSITE" id="PS51186">
    <property type="entry name" value="GNAT"/>
    <property type="match status" value="1"/>
</dbReference>
<dbReference type="SUPFAM" id="SSF55729">
    <property type="entry name" value="Acyl-CoA N-acyltransferases (Nat)"/>
    <property type="match status" value="1"/>
</dbReference>
<dbReference type="OrthoDB" id="9799092at2"/>
<sequence length="168" mass="19113">MEIRRIVPEDAEQYRRLRLDALKEHPEAFAVSYEEERAYPLDFFKERFSEDNATTFGAFDGEKLAGVVTLVREAKSKLSHRANIFAMYVAPEYRRAGVGKKLLAEAIRKAKQLEGVTHLYLSVTSTNLPAKKLYESIGFTTYGIDRHALKIGGQVFSEDLMSMTFPVE</sequence>
<proteinExistence type="predicted"/>
<evidence type="ECO:0000256" key="1">
    <source>
        <dbReference type="ARBA" id="ARBA00022679"/>
    </source>
</evidence>
<evidence type="ECO:0000313" key="3">
    <source>
        <dbReference type="EMBL" id="RHW38103.1"/>
    </source>
</evidence>
<name>A0A417YS23_9BACI</name>